<dbReference type="InterPro" id="IPR008965">
    <property type="entry name" value="CBM2/CBM3_carb-bd_dom_sf"/>
</dbReference>
<dbReference type="InterPro" id="IPR036116">
    <property type="entry name" value="FN3_sf"/>
</dbReference>
<accession>A0A5J5JX08</accession>
<feature type="chain" id="PRO_5023925790" description="CBM2 domain-containing protein" evidence="2">
    <location>
        <begin position="32"/>
        <end position="274"/>
    </location>
</feature>
<feature type="compositionally biased region" description="Low complexity" evidence="1">
    <location>
        <begin position="43"/>
        <end position="56"/>
    </location>
</feature>
<dbReference type="GO" id="GO:0005975">
    <property type="term" value="P:carbohydrate metabolic process"/>
    <property type="evidence" value="ECO:0007669"/>
    <property type="project" value="InterPro"/>
</dbReference>
<evidence type="ECO:0000313" key="5">
    <source>
        <dbReference type="Proteomes" id="UP000327011"/>
    </source>
</evidence>
<dbReference type="Gene3D" id="2.60.40.10">
    <property type="entry name" value="Immunoglobulins"/>
    <property type="match status" value="1"/>
</dbReference>
<feature type="region of interest" description="Disordered" evidence="1">
    <location>
        <begin position="30"/>
        <end position="67"/>
    </location>
</feature>
<dbReference type="SUPFAM" id="SSF49265">
    <property type="entry name" value="Fibronectin type III"/>
    <property type="match status" value="1"/>
</dbReference>
<dbReference type="Gene3D" id="2.60.40.290">
    <property type="match status" value="1"/>
</dbReference>
<gene>
    <name evidence="4" type="ORF">F5972_27940</name>
</gene>
<keyword evidence="2" id="KW-0732">Signal</keyword>
<dbReference type="InterPro" id="IPR012291">
    <property type="entry name" value="CBM2_carb-bd_dom_sf"/>
</dbReference>
<organism evidence="4 5">
    <name type="scientific">Microbispora cellulosiformans</name>
    <dbReference type="NCBI Taxonomy" id="2614688"/>
    <lineage>
        <taxon>Bacteria</taxon>
        <taxon>Bacillati</taxon>
        <taxon>Actinomycetota</taxon>
        <taxon>Actinomycetes</taxon>
        <taxon>Streptosporangiales</taxon>
        <taxon>Streptosporangiaceae</taxon>
        <taxon>Microbispora</taxon>
    </lineage>
</organism>
<dbReference type="GO" id="GO:0004553">
    <property type="term" value="F:hydrolase activity, hydrolyzing O-glycosyl compounds"/>
    <property type="evidence" value="ECO:0007669"/>
    <property type="project" value="InterPro"/>
</dbReference>
<evidence type="ECO:0000259" key="3">
    <source>
        <dbReference type="PROSITE" id="PS51173"/>
    </source>
</evidence>
<keyword evidence="5" id="KW-1185">Reference proteome</keyword>
<protein>
    <recommendedName>
        <fullName evidence="3">CBM2 domain-containing protein</fullName>
    </recommendedName>
</protein>
<proteinExistence type="predicted"/>
<evidence type="ECO:0000256" key="1">
    <source>
        <dbReference type="SAM" id="MobiDB-lite"/>
    </source>
</evidence>
<dbReference type="PROSITE" id="PS51173">
    <property type="entry name" value="CBM2"/>
    <property type="match status" value="1"/>
</dbReference>
<dbReference type="RefSeq" id="WP_150937515.1">
    <property type="nucleotide sequence ID" value="NZ_VYTZ01000012.1"/>
</dbReference>
<reference evidence="4 5" key="1">
    <citation type="submission" date="2019-09" db="EMBL/GenBank/DDBJ databases">
        <title>Screening of Novel Bioactive Compounds from Soil-Associated.</title>
        <authorList>
            <person name="Gong X."/>
        </authorList>
    </citation>
    <scope>NUCLEOTIDE SEQUENCE [LARGE SCALE GENOMIC DNA]</scope>
    <source>
        <strain evidence="4 5">Gxj-6</strain>
    </source>
</reference>
<dbReference type="AlphaFoldDB" id="A0A5J5JX08"/>
<feature type="signal peptide" evidence="2">
    <location>
        <begin position="1"/>
        <end position="31"/>
    </location>
</feature>
<feature type="domain" description="CBM2" evidence="3">
    <location>
        <begin position="165"/>
        <end position="274"/>
    </location>
</feature>
<dbReference type="Proteomes" id="UP000327011">
    <property type="component" value="Unassembled WGS sequence"/>
</dbReference>
<comment type="caution">
    <text evidence="4">The sequence shown here is derived from an EMBL/GenBank/DDBJ whole genome shotgun (WGS) entry which is preliminary data.</text>
</comment>
<dbReference type="EMBL" id="VYTZ01000012">
    <property type="protein sequence ID" value="KAA9375211.1"/>
    <property type="molecule type" value="Genomic_DNA"/>
</dbReference>
<dbReference type="Pfam" id="PF00553">
    <property type="entry name" value="CBM_2"/>
    <property type="match status" value="1"/>
</dbReference>
<dbReference type="SMART" id="SM00637">
    <property type="entry name" value="CBD_II"/>
    <property type="match status" value="1"/>
</dbReference>
<name>A0A5J5JX08_9ACTN</name>
<dbReference type="GO" id="GO:0030247">
    <property type="term" value="F:polysaccharide binding"/>
    <property type="evidence" value="ECO:0007669"/>
    <property type="project" value="UniProtKB-UniRule"/>
</dbReference>
<evidence type="ECO:0000313" key="4">
    <source>
        <dbReference type="EMBL" id="KAA9375211.1"/>
    </source>
</evidence>
<evidence type="ECO:0000256" key="2">
    <source>
        <dbReference type="SAM" id="SignalP"/>
    </source>
</evidence>
<dbReference type="SUPFAM" id="SSF49384">
    <property type="entry name" value="Carbohydrate-binding domain"/>
    <property type="match status" value="1"/>
</dbReference>
<sequence length="274" mass="28832">MRKTTRTASWITAGLLAAAALTLPTTGQAMAYTTPRPSPSPSVSPSAPTCPTTPTSPNTPPSAPGTPEVIGVYMNMARLRWAPATDDDGIACYQVRENRDGVAVTVATFSSTATLGDVYLPWPPYGVPSQIHELYIVAVDTKGATGPASGTVSVKIVNDVVTSPSASPRLTCRVEYYPFTWPGGMAVNIALTNTGSTPIYNWKLDFNFTAGQQVTYGWVAIWSQTGAKVTATAPPFVKDIAPGQTLNIGFNGTHSGTNPSPDDFRLNDTIGCTS</sequence>
<dbReference type="InterPro" id="IPR013783">
    <property type="entry name" value="Ig-like_fold"/>
</dbReference>
<dbReference type="InterPro" id="IPR001919">
    <property type="entry name" value="CBD2"/>
</dbReference>